<dbReference type="AlphaFoldDB" id="A0A2N3RCF1"/>
<sequence>MHMQRDNEGIRLPKLLGLAVAGATLLAGMVVLPATQASAATDYGFTAEDDFVAGDLDTTKVPQLTVTKYLSLGDSYAPTGSAKDVDQLNKNNDLTPAKGILFKVTEVQPLPGKSWADIDAKNDTTYTPKEGTTPFAGVTDGHGVIDTWYSANSDGSVTIDSTTGNITGTKAAFPTGPNHYYILSEDQDHSPAFSEDNPHKLDKKNYKPAQNSFFGLPYATNGSDQDKTRGFIYHLHLYPKNMNSQQFAKTVQSVKGPNKAVKNQTTATAGDTITYKLSQKIYNDGSNSATNDGKLDIKELAGKNADVRLADRMSSSLKGDPSTIKAYIRGIGSDAAPVELTDTTDFSKDIDTNKNPARLNDPTQKMFADAPSTNVTYWVFNFFTATGVSKVKSVGTPVMELEVTYDALVTGDGDSTGTGGVVNDAASDFSDNRNTNGDPQDPVPSHTNVTNAVLAFGSVQSDHQNPKYGALPGTEYRLVKDDSSTDKYLGSDGNFYGSQQTPPEGVQIYKATANDKGLVVFAGLPIFETGTKAADKTVQNTSWKLVETKTPDDWRNPGVPFGTVTFGDVGLTEEAIVQKYGNNATLQPDYSKLSFGHFDVPVGSVPADSQMQFNNVAISKYLAHYKTNDADAPLALPLTGGRGILLLLVVGALIMGGALYARNRRNNAARA</sequence>
<proteinExistence type="predicted"/>
<evidence type="ECO:0000313" key="4">
    <source>
        <dbReference type="Proteomes" id="UP000233731"/>
    </source>
</evidence>
<keyword evidence="2" id="KW-0812">Transmembrane</keyword>
<gene>
    <name evidence="3" type="ORF">CQR44_0293</name>
</gene>
<comment type="caution">
    <text evidence="3">The sequence shown here is derived from an EMBL/GenBank/DDBJ whole genome shotgun (WGS) entry which is preliminary data.</text>
</comment>
<dbReference type="Proteomes" id="UP000233731">
    <property type="component" value="Unassembled WGS sequence"/>
</dbReference>
<protein>
    <submittedName>
        <fullName evidence="3">Uncharacterized protein</fullName>
    </submittedName>
</protein>
<dbReference type="RefSeq" id="WP_101431974.1">
    <property type="nucleotide sequence ID" value="NZ_PCHJ01000008.1"/>
</dbReference>
<keyword evidence="2" id="KW-1133">Transmembrane helix</keyword>
<feature type="region of interest" description="Disordered" evidence="1">
    <location>
        <begin position="412"/>
        <end position="443"/>
    </location>
</feature>
<keyword evidence="2" id="KW-0472">Membrane</keyword>
<dbReference type="NCBIfam" id="TIGR01167">
    <property type="entry name" value="LPXTG_anchor"/>
    <property type="match status" value="1"/>
</dbReference>
<evidence type="ECO:0000313" key="3">
    <source>
        <dbReference type="EMBL" id="PKV10147.1"/>
    </source>
</evidence>
<evidence type="ECO:0000256" key="1">
    <source>
        <dbReference type="SAM" id="MobiDB-lite"/>
    </source>
</evidence>
<name>A0A2N3RCF1_9BIFI</name>
<dbReference type="EMBL" id="PCHJ01000008">
    <property type="protein sequence ID" value="PKV10147.1"/>
    <property type="molecule type" value="Genomic_DNA"/>
</dbReference>
<feature type="transmembrane region" description="Helical" evidence="2">
    <location>
        <begin position="643"/>
        <end position="661"/>
    </location>
</feature>
<reference evidence="3 4" key="1">
    <citation type="submission" date="2017-10" db="EMBL/GenBank/DDBJ databases">
        <title>Bifidobacterium genomics.</title>
        <authorList>
            <person name="Lugli G.A."/>
            <person name="Milani C."/>
            <person name="Mancabelli L."/>
        </authorList>
    </citation>
    <scope>NUCLEOTIDE SEQUENCE [LARGE SCALE GENOMIC DNA]</scope>
    <source>
        <strain evidence="3 4">1460B</strain>
    </source>
</reference>
<organism evidence="3 4">
    <name type="scientific">Bifidobacterium asteroides</name>
    <dbReference type="NCBI Taxonomy" id="1684"/>
    <lineage>
        <taxon>Bacteria</taxon>
        <taxon>Bacillati</taxon>
        <taxon>Actinomycetota</taxon>
        <taxon>Actinomycetes</taxon>
        <taxon>Bifidobacteriales</taxon>
        <taxon>Bifidobacteriaceae</taxon>
        <taxon>Bifidobacterium</taxon>
    </lineage>
</organism>
<evidence type="ECO:0000256" key="2">
    <source>
        <dbReference type="SAM" id="Phobius"/>
    </source>
</evidence>
<accession>A0A2N3RCF1</accession>